<protein>
    <submittedName>
        <fullName evidence="2">Uncharacterized protein</fullName>
    </submittedName>
</protein>
<evidence type="ECO:0000313" key="2">
    <source>
        <dbReference type="EMBL" id="KAF8878906.1"/>
    </source>
</evidence>
<dbReference type="Proteomes" id="UP000724874">
    <property type="component" value="Unassembled WGS sequence"/>
</dbReference>
<dbReference type="AlphaFoldDB" id="A0A9P5TIF1"/>
<gene>
    <name evidence="2" type="ORF">CPB84DRAFT_1751804</name>
</gene>
<reference evidence="2" key="1">
    <citation type="submission" date="2020-11" db="EMBL/GenBank/DDBJ databases">
        <authorList>
            <consortium name="DOE Joint Genome Institute"/>
            <person name="Ahrendt S."/>
            <person name="Riley R."/>
            <person name="Andreopoulos W."/>
            <person name="LaButti K."/>
            <person name="Pangilinan J."/>
            <person name="Ruiz-duenas F.J."/>
            <person name="Barrasa J.M."/>
            <person name="Sanchez-Garcia M."/>
            <person name="Camarero S."/>
            <person name="Miyauchi S."/>
            <person name="Serrano A."/>
            <person name="Linde D."/>
            <person name="Babiker R."/>
            <person name="Drula E."/>
            <person name="Ayuso-Fernandez I."/>
            <person name="Pacheco R."/>
            <person name="Padilla G."/>
            <person name="Ferreira P."/>
            <person name="Barriuso J."/>
            <person name="Kellner H."/>
            <person name="Castanera R."/>
            <person name="Alfaro M."/>
            <person name="Ramirez L."/>
            <person name="Pisabarro A.G."/>
            <person name="Kuo A."/>
            <person name="Tritt A."/>
            <person name="Lipzen A."/>
            <person name="He G."/>
            <person name="Yan M."/>
            <person name="Ng V."/>
            <person name="Cullen D."/>
            <person name="Martin F."/>
            <person name="Rosso M.-N."/>
            <person name="Henrissat B."/>
            <person name="Hibbett D."/>
            <person name="Martinez A.T."/>
            <person name="Grigoriev I.V."/>
        </authorList>
    </citation>
    <scope>NUCLEOTIDE SEQUENCE</scope>
    <source>
        <strain evidence="2">AH 44721</strain>
    </source>
</reference>
<comment type="caution">
    <text evidence="2">The sequence shown here is derived from an EMBL/GenBank/DDBJ whole genome shotgun (WGS) entry which is preliminary data.</text>
</comment>
<evidence type="ECO:0000313" key="3">
    <source>
        <dbReference type="Proteomes" id="UP000724874"/>
    </source>
</evidence>
<dbReference type="EMBL" id="JADNYJ010000154">
    <property type="protein sequence ID" value="KAF8878906.1"/>
    <property type="molecule type" value="Genomic_DNA"/>
</dbReference>
<feature type="region of interest" description="Disordered" evidence="1">
    <location>
        <begin position="260"/>
        <end position="295"/>
    </location>
</feature>
<name>A0A9P5TIF1_GYMJU</name>
<proteinExistence type="predicted"/>
<feature type="compositionally biased region" description="Basic and acidic residues" evidence="1">
    <location>
        <begin position="260"/>
        <end position="274"/>
    </location>
</feature>
<sequence>MVKDYQAEEGQVEPVVITLEEQESAGGLTMIQPHARSTPFASQQLRMWKFESTPPPPHLSASSFPVTMRFSVNLSRSRWHMGKDTKSKKDKEGDINGDDVAEHEISSPSRAVTPFQRCPCEFSTTSCSGIEIIQLPPNLLKPEVQATPVATAAASACTGADAVAPRLLYSFWKGRMFNFSRRWCLSRRVMTREDVCRVAKENHGKRTGFGESIFFSRKKTVVEYYWTKKGSKNRRRTTKKRQLEGIRVAVIYWIKESSRGGKYEHDGGHDDHNNGQRKSLHKRHGKGIPSADRRS</sequence>
<accession>A0A9P5TIF1</accession>
<evidence type="ECO:0000256" key="1">
    <source>
        <dbReference type="SAM" id="MobiDB-lite"/>
    </source>
</evidence>
<organism evidence="2 3">
    <name type="scientific">Gymnopilus junonius</name>
    <name type="common">Spectacular rustgill mushroom</name>
    <name type="synonym">Gymnopilus spectabilis subsp. junonius</name>
    <dbReference type="NCBI Taxonomy" id="109634"/>
    <lineage>
        <taxon>Eukaryota</taxon>
        <taxon>Fungi</taxon>
        <taxon>Dikarya</taxon>
        <taxon>Basidiomycota</taxon>
        <taxon>Agaricomycotina</taxon>
        <taxon>Agaricomycetes</taxon>
        <taxon>Agaricomycetidae</taxon>
        <taxon>Agaricales</taxon>
        <taxon>Agaricineae</taxon>
        <taxon>Hymenogastraceae</taxon>
        <taxon>Gymnopilus</taxon>
    </lineage>
</organism>
<keyword evidence="3" id="KW-1185">Reference proteome</keyword>